<evidence type="ECO:0000313" key="6">
    <source>
        <dbReference type="EMBL" id="AIA54150.1"/>
    </source>
</evidence>
<dbReference type="SUPFAM" id="SSF55781">
    <property type="entry name" value="GAF domain-like"/>
    <property type="match status" value="1"/>
</dbReference>
<gene>
    <name evidence="6" type="ORF">Acaty_c0259</name>
</gene>
<dbReference type="CDD" id="cd00130">
    <property type="entry name" value="PAS"/>
    <property type="match status" value="2"/>
</dbReference>
<dbReference type="SMART" id="SM00052">
    <property type="entry name" value="EAL"/>
    <property type="match status" value="1"/>
</dbReference>
<dbReference type="InterPro" id="IPR000160">
    <property type="entry name" value="GGDEF_dom"/>
</dbReference>
<dbReference type="SMART" id="SM00091">
    <property type="entry name" value="PAS"/>
    <property type="match status" value="2"/>
</dbReference>
<dbReference type="Pfam" id="PF13426">
    <property type="entry name" value="PAS_9"/>
    <property type="match status" value="2"/>
</dbReference>
<dbReference type="Pfam" id="PF13185">
    <property type="entry name" value="GAF_2"/>
    <property type="match status" value="1"/>
</dbReference>
<evidence type="ECO:0000259" key="5">
    <source>
        <dbReference type="PROSITE" id="PS50887"/>
    </source>
</evidence>
<dbReference type="SUPFAM" id="SSF55073">
    <property type="entry name" value="Nucleotide cyclase"/>
    <property type="match status" value="1"/>
</dbReference>
<dbReference type="PROSITE" id="PS50113">
    <property type="entry name" value="PAC"/>
    <property type="match status" value="2"/>
</dbReference>
<sequence>MLLDGEGVLRLFAAPSVPEAARERLDGLRPGPESGSCGNAVLCNDSVFVSQTLRDPRWAGLRDLAEEFTLLACWSTPIRNSYGNVLGTFALSSFTERAPNREQVRLLESIAAVIADVLFQEERDGRDRCFAAALRAIDEGVLLTDAEQRVVYANPAFLRLSGYELAEILGKNCRFLQGPDTDPATRQSLHDALAEGRVFHGDILNYRQDGTPFWNALNISPVRDAQGHITHFVSVQRDVTLSRRTEQELRLSAQAFETQEGILITDAQRRIVKVNQAFTRVTGYTLEEVRGLTPAILQSGNQDADFYEAMWREIEREGAWQGEIWNRRKNGEVYPEFLSITAVQDGNGQVSHYIGHFFDISYHKAREATLERLARHDPLTDLLNRRALDEELLRAQRRADAQERLLAVVMLDLDDFKPINDRYGHDQGDALLVLVAQRLRDHLRRSDAIARLVGDEFVLMLEDLRQLDELEPILDKLQRALCQPYRLRDGVEVQIGVSMGVSIYPFSAQGNLDELLREADQALFAAKQQKGQRLRPWSFWEPPQSARRLYPLRERFRTQGVEAWFQPVWDQQSGRVVGIEALARLRGDDGSVLAPGEFLPQLQETDIFDLTNQILEQSLTALTALDDLDPELWVSVNLDPQLIGITCLKCVQQMLQGQRIAPQRIVFELLESGDFLDRRLAQDHLLDLKAIGVRLALDDIGSGYSSLLRLKELPIDKIKLDQSFVRGLEERPGDLHFVEALLELSSSLNVELVAEGVETAAIRDAVAVAGVRYLQGYAIARPMPLDALRNFLVSGCEPLRQSGPRSLLGIYAEQMSEHAVLRKALRQSWTILDLPSLRDPQNCPTYRDICRLPDADAQRILAVYRDYHEAIAAFADTDARHWMQRVAELERQHRRLSDALLDAIRTASATSSQ</sequence>
<evidence type="ECO:0000313" key="7">
    <source>
        <dbReference type="Proteomes" id="UP000005522"/>
    </source>
</evidence>
<dbReference type="eggNOG" id="COG5001">
    <property type="taxonomic scope" value="Bacteria"/>
</dbReference>
<dbReference type="InterPro" id="IPR001610">
    <property type="entry name" value="PAC"/>
</dbReference>
<dbReference type="NCBIfam" id="TIGR00229">
    <property type="entry name" value="sensory_box"/>
    <property type="match status" value="2"/>
</dbReference>
<dbReference type="EMBL" id="CP005986">
    <property type="protein sequence ID" value="AIA54150.1"/>
    <property type="molecule type" value="Genomic_DNA"/>
</dbReference>
<dbReference type="CDD" id="cd01949">
    <property type="entry name" value="GGDEF"/>
    <property type="match status" value="1"/>
</dbReference>
<dbReference type="InterPro" id="IPR003018">
    <property type="entry name" value="GAF"/>
</dbReference>
<dbReference type="CDD" id="cd01948">
    <property type="entry name" value="EAL"/>
    <property type="match status" value="1"/>
</dbReference>
<feature type="domain" description="PAS" evidence="2">
    <location>
        <begin position="245"/>
        <end position="291"/>
    </location>
</feature>
<evidence type="ECO:0000259" key="3">
    <source>
        <dbReference type="PROSITE" id="PS50113"/>
    </source>
</evidence>
<evidence type="ECO:0000256" key="1">
    <source>
        <dbReference type="SAM" id="Coils"/>
    </source>
</evidence>
<dbReference type="InterPro" id="IPR029787">
    <property type="entry name" value="Nucleotide_cyclase"/>
</dbReference>
<dbReference type="SUPFAM" id="SSF141868">
    <property type="entry name" value="EAL domain-like"/>
    <property type="match status" value="1"/>
</dbReference>
<dbReference type="Gene3D" id="3.30.450.40">
    <property type="match status" value="1"/>
</dbReference>
<dbReference type="PROSITE" id="PS50112">
    <property type="entry name" value="PAS"/>
    <property type="match status" value="2"/>
</dbReference>
<keyword evidence="1" id="KW-0175">Coiled coil</keyword>
<dbReference type="InterPro" id="IPR029016">
    <property type="entry name" value="GAF-like_dom_sf"/>
</dbReference>
<name>A0A059ZR30_ACICK</name>
<dbReference type="SUPFAM" id="SSF55785">
    <property type="entry name" value="PYP-like sensor domain (PAS domain)"/>
    <property type="match status" value="2"/>
</dbReference>
<dbReference type="Pfam" id="PF00563">
    <property type="entry name" value="EAL"/>
    <property type="match status" value="1"/>
</dbReference>
<dbReference type="KEGG" id="acz:Acaty_c0259"/>
<dbReference type="InterPro" id="IPR052155">
    <property type="entry name" value="Biofilm_reg_signaling"/>
</dbReference>
<feature type="domain" description="PAC" evidence="3">
    <location>
        <begin position="320"/>
        <end position="372"/>
    </location>
</feature>
<evidence type="ECO:0000259" key="2">
    <source>
        <dbReference type="PROSITE" id="PS50112"/>
    </source>
</evidence>
<dbReference type="PANTHER" id="PTHR44757">
    <property type="entry name" value="DIGUANYLATE CYCLASE DGCP"/>
    <property type="match status" value="1"/>
</dbReference>
<dbReference type="InterPro" id="IPR035919">
    <property type="entry name" value="EAL_sf"/>
</dbReference>
<evidence type="ECO:0000259" key="4">
    <source>
        <dbReference type="PROSITE" id="PS50883"/>
    </source>
</evidence>
<dbReference type="InterPro" id="IPR035965">
    <property type="entry name" value="PAS-like_dom_sf"/>
</dbReference>
<dbReference type="Gene3D" id="3.30.450.20">
    <property type="entry name" value="PAS domain"/>
    <property type="match status" value="2"/>
</dbReference>
<feature type="domain" description="GGDEF" evidence="5">
    <location>
        <begin position="404"/>
        <end position="539"/>
    </location>
</feature>
<feature type="domain" description="PAS" evidence="2">
    <location>
        <begin position="126"/>
        <end position="196"/>
    </location>
</feature>
<dbReference type="SMART" id="SM00267">
    <property type="entry name" value="GGDEF"/>
    <property type="match status" value="1"/>
</dbReference>
<dbReference type="InterPro" id="IPR001633">
    <property type="entry name" value="EAL_dom"/>
</dbReference>
<dbReference type="SMART" id="SM00086">
    <property type="entry name" value="PAC"/>
    <property type="match status" value="2"/>
</dbReference>
<dbReference type="Gene3D" id="3.20.20.450">
    <property type="entry name" value="EAL domain"/>
    <property type="match status" value="1"/>
</dbReference>
<dbReference type="Proteomes" id="UP000005522">
    <property type="component" value="Chromosome"/>
</dbReference>
<dbReference type="PANTHER" id="PTHR44757:SF2">
    <property type="entry name" value="BIOFILM ARCHITECTURE MAINTENANCE PROTEIN MBAA"/>
    <property type="match status" value="1"/>
</dbReference>
<dbReference type="PROSITE" id="PS50887">
    <property type="entry name" value="GGDEF"/>
    <property type="match status" value="1"/>
</dbReference>
<dbReference type="Pfam" id="PF00990">
    <property type="entry name" value="GGDEF"/>
    <property type="match status" value="1"/>
</dbReference>
<dbReference type="PROSITE" id="PS50883">
    <property type="entry name" value="EAL"/>
    <property type="match status" value="1"/>
</dbReference>
<dbReference type="InterPro" id="IPR043128">
    <property type="entry name" value="Rev_trsase/Diguanyl_cyclase"/>
</dbReference>
<feature type="domain" description="PAC" evidence="3">
    <location>
        <begin position="197"/>
        <end position="251"/>
    </location>
</feature>
<dbReference type="InterPro" id="IPR000700">
    <property type="entry name" value="PAS-assoc_C"/>
</dbReference>
<dbReference type="Gene3D" id="3.30.70.270">
    <property type="match status" value="1"/>
</dbReference>
<feature type="coiled-coil region" evidence="1">
    <location>
        <begin position="879"/>
        <end position="906"/>
    </location>
</feature>
<reference evidence="6 7" key="1">
    <citation type="journal article" date="2009" name="J. Bacteriol.">
        <title>Draft genome sequence of the extremely acidophilic bacterium Acidithiobacillus caldus ATCC 51756 reveals metabolic versatility in the genus Acidithiobacillus.</title>
        <authorList>
            <person name="Valdes J."/>
            <person name="Quatrini R."/>
            <person name="Hallberg K."/>
            <person name="Dopson M."/>
            <person name="Valenzuela P.D."/>
            <person name="Holmes D.S."/>
        </authorList>
    </citation>
    <scope>NUCLEOTIDE SEQUENCE [LARGE SCALE GENOMIC DNA]</scope>
    <source>
        <strain evidence="7">ATCC 51756 / DSM 8584 / KU</strain>
    </source>
</reference>
<dbReference type="InterPro" id="IPR000014">
    <property type="entry name" value="PAS"/>
</dbReference>
<proteinExistence type="predicted"/>
<feature type="domain" description="EAL" evidence="4">
    <location>
        <begin position="545"/>
        <end position="796"/>
    </location>
</feature>
<organism evidence="6 7">
    <name type="scientific">Acidithiobacillus caldus (strain ATCC 51756 / DSM 8584 / KU)</name>
    <dbReference type="NCBI Taxonomy" id="637389"/>
    <lineage>
        <taxon>Bacteria</taxon>
        <taxon>Pseudomonadati</taxon>
        <taxon>Pseudomonadota</taxon>
        <taxon>Acidithiobacillia</taxon>
        <taxon>Acidithiobacillales</taxon>
        <taxon>Acidithiobacillaceae</taxon>
        <taxon>Acidithiobacillus</taxon>
    </lineage>
</organism>
<dbReference type="NCBIfam" id="TIGR00254">
    <property type="entry name" value="GGDEF"/>
    <property type="match status" value="1"/>
</dbReference>
<dbReference type="HOGENOM" id="CLU_000445_70_34_6"/>
<protein>
    <submittedName>
        <fullName evidence="6">Diguanylate cyclase/phosphodiesterase (GGDEF &amp; EAL domains) with PAS/PAC sensor(S)</fullName>
    </submittedName>
</protein>
<dbReference type="AlphaFoldDB" id="A0A059ZR30"/>
<accession>A0A059ZR30</accession>